<proteinExistence type="predicted"/>
<keyword evidence="3" id="KW-1133">Transmembrane helix</keyword>
<keyword evidence="5" id="KW-1185">Reference proteome</keyword>
<dbReference type="SUPFAM" id="SSF63817">
    <property type="entry name" value="Sortase"/>
    <property type="match status" value="1"/>
</dbReference>
<evidence type="ECO:0000256" key="1">
    <source>
        <dbReference type="ARBA" id="ARBA00022801"/>
    </source>
</evidence>
<dbReference type="InterPro" id="IPR023365">
    <property type="entry name" value="Sortase_dom-sf"/>
</dbReference>
<dbReference type="Proteomes" id="UP001163064">
    <property type="component" value="Unassembled WGS sequence"/>
</dbReference>
<evidence type="ECO:0000313" key="4">
    <source>
        <dbReference type="EMBL" id="MCX3063673.1"/>
    </source>
</evidence>
<protein>
    <submittedName>
        <fullName evidence="4">Class F sortase</fullName>
    </submittedName>
</protein>
<evidence type="ECO:0000256" key="3">
    <source>
        <dbReference type="SAM" id="Phobius"/>
    </source>
</evidence>
<feature type="region of interest" description="Disordered" evidence="2">
    <location>
        <begin position="1"/>
        <end position="28"/>
    </location>
</feature>
<evidence type="ECO:0000256" key="2">
    <source>
        <dbReference type="SAM" id="MobiDB-lite"/>
    </source>
</evidence>
<dbReference type="NCBIfam" id="NF033748">
    <property type="entry name" value="class_F_sortase"/>
    <property type="match status" value="1"/>
</dbReference>
<dbReference type="EMBL" id="JAPHNL010000319">
    <property type="protein sequence ID" value="MCX3063673.1"/>
    <property type="molecule type" value="Genomic_DNA"/>
</dbReference>
<evidence type="ECO:0000313" key="5">
    <source>
        <dbReference type="Proteomes" id="UP001163064"/>
    </source>
</evidence>
<feature type="compositionally biased region" description="Basic and acidic residues" evidence="2">
    <location>
        <begin position="1"/>
        <end position="18"/>
    </location>
</feature>
<dbReference type="Gene3D" id="2.40.260.10">
    <property type="entry name" value="Sortase"/>
    <property type="match status" value="1"/>
</dbReference>
<keyword evidence="3" id="KW-0812">Transmembrane</keyword>
<dbReference type="InterPro" id="IPR042001">
    <property type="entry name" value="Sortase_F"/>
</dbReference>
<feature type="compositionally biased region" description="Basic residues" evidence="2">
    <location>
        <begin position="19"/>
        <end position="28"/>
    </location>
</feature>
<organism evidence="4 5">
    <name type="scientific">Streptomyces beihaiensis</name>
    <dbReference type="NCBI Taxonomy" id="2984495"/>
    <lineage>
        <taxon>Bacteria</taxon>
        <taxon>Bacillati</taxon>
        <taxon>Actinomycetota</taxon>
        <taxon>Actinomycetes</taxon>
        <taxon>Kitasatosporales</taxon>
        <taxon>Streptomycetaceae</taxon>
        <taxon>Streptomyces</taxon>
    </lineage>
</organism>
<keyword evidence="1" id="KW-0378">Hydrolase</keyword>
<keyword evidence="3" id="KW-0472">Membrane</keyword>
<comment type="caution">
    <text evidence="4">The sequence shown here is derived from an EMBL/GenBank/DDBJ whole genome shotgun (WGS) entry which is preliminary data.</text>
</comment>
<gene>
    <name evidence="4" type="ORF">OFY01_28705</name>
</gene>
<reference evidence="4" key="1">
    <citation type="submission" date="2022-10" db="EMBL/GenBank/DDBJ databases">
        <title>Streptomyces beihaiensis sp. nov., a chitin degrading actinobacterium, isolated from shrimp pond soil.</title>
        <authorList>
            <person name="Xie J."/>
            <person name="Shen N."/>
        </authorList>
    </citation>
    <scope>NUCLEOTIDE SEQUENCE</scope>
    <source>
        <strain evidence="4">GXMU-J5</strain>
    </source>
</reference>
<dbReference type="InterPro" id="IPR005754">
    <property type="entry name" value="Sortase"/>
</dbReference>
<name>A0ABT3U664_9ACTN</name>
<dbReference type="CDD" id="cd05829">
    <property type="entry name" value="Sortase_F"/>
    <property type="match status" value="1"/>
</dbReference>
<dbReference type="RefSeq" id="WP_266604814.1">
    <property type="nucleotide sequence ID" value="NZ_JAPHNL010000319.1"/>
</dbReference>
<dbReference type="Pfam" id="PF04203">
    <property type="entry name" value="Sortase"/>
    <property type="match status" value="1"/>
</dbReference>
<feature type="transmembrane region" description="Helical" evidence="3">
    <location>
        <begin position="36"/>
        <end position="53"/>
    </location>
</feature>
<sequence length="257" mass="27662">MNNHDHDRHDHDRHDHDRHGHYRHDRHRHGHGGGRLFIGLAWAVLLLGLWLWGREVTDVNLAAPTTGDVAAVGRPAGVDLPAAHRPLHAAKPQRLDVTSLHIQAPLVPRGLDTSGAVDPPPYAQAAAVGWYRGGVTPGEPGAALLVGHVDTDSQPSVFYHLSEARPGDTVRVARDDGSVAVFTVDGVKVYSRDHFDPARAYGPHRRGRAELRLITCGGTFDRASGTYTANVVVSAYLTGVEGTPGGTATRHDHVELA</sequence>
<accession>A0ABT3U664</accession>